<evidence type="ECO:0000256" key="1">
    <source>
        <dbReference type="SAM" id="MobiDB-lite"/>
    </source>
</evidence>
<dbReference type="OMA" id="NPPKCCK"/>
<dbReference type="OrthoDB" id="10012689at2759"/>
<name>A0A914ATM0_PATMI</name>
<organism evidence="2 3">
    <name type="scientific">Patiria miniata</name>
    <name type="common">Bat star</name>
    <name type="synonym">Asterina miniata</name>
    <dbReference type="NCBI Taxonomy" id="46514"/>
    <lineage>
        <taxon>Eukaryota</taxon>
        <taxon>Metazoa</taxon>
        <taxon>Echinodermata</taxon>
        <taxon>Eleutherozoa</taxon>
        <taxon>Asterozoa</taxon>
        <taxon>Asteroidea</taxon>
        <taxon>Valvatacea</taxon>
        <taxon>Valvatida</taxon>
        <taxon>Asterinidae</taxon>
        <taxon>Patiria</taxon>
    </lineage>
</organism>
<reference evidence="2" key="1">
    <citation type="submission" date="2022-11" db="UniProtKB">
        <authorList>
            <consortium name="EnsemblMetazoa"/>
        </authorList>
    </citation>
    <scope>IDENTIFICATION</scope>
</reference>
<dbReference type="RefSeq" id="XP_038067122.1">
    <property type="nucleotide sequence ID" value="XM_038211194.1"/>
</dbReference>
<dbReference type="Proteomes" id="UP000887568">
    <property type="component" value="Unplaced"/>
</dbReference>
<accession>A0A914ATM0</accession>
<proteinExistence type="predicted"/>
<protein>
    <recommendedName>
        <fullName evidence="4">PH domain-containing protein</fullName>
    </recommendedName>
</protein>
<dbReference type="EnsemblMetazoa" id="XM_038211194.1">
    <property type="protein sequence ID" value="XP_038067122.1"/>
    <property type="gene ID" value="LOC119737100"/>
</dbReference>
<sequence length="277" mass="31409">MAAFGDPVPDMDPSDECTRLRTGYLDQLNLDNGKVRKRWVVFQGNQQSGLFQMKIYKNDKEKLLKSSYTLTKETLVGTERGALQKPKKKREKSAYWAVILVTDTVVFQEPAMWDQGGIGMELRSWDTVVKSYFSNESWVVKTLKGFVAPEFQMTLHVTRHALSLVTMNPPKCCKRLELSRISDYWSRDGIFYFKVDVASSAEADFEMKAESESHARRIRLCLDRVLAPVGLPPLDLSSDRPPLPSDRAPSPERYTPSPTLQKKFPTIAPSLLGGEEL</sequence>
<feature type="region of interest" description="Disordered" evidence="1">
    <location>
        <begin position="233"/>
        <end position="277"/>
    </location>
</feature>
<evidence type="ECO:0000313" key="2">
    <source>
        <dbReference type="EnsemblMetazoa" id="XP_038067122.1"/>
    </source>
</evidence>
<dbReference type="AlphaFoldDB" id="A0A914ATM0"/>
<evidence type="ECO:0008006" key="4">
    <source>
        <dbReference type="Google" id="ProtNLM"/>
    </source>
</evidence>
<evidence type="ECO:0000313" key="3">
    <source>
        <dbReference type="Proteomes" id="UP000887568"/>
    </source>
</evidence>
<dbReference type="GeneID" id="119737100"/>
<feature type="compositionally biased region" description="Low complexity" evidence="1">
    <location>
        <begin position="233"/>
        <end position="248"/>
    </location>
</feature>
<dbReference type="CDD" id="cd00934">
    <property type="entry name" value="PTB"/>
    <property type="match status" value="1"/>
</dbReference>
<keyword evidence="3" id="KW-1185">Reference proteome</keyword>